<reference evidence="1 2" key="1">
    <citation type="submission" date="2017-01" db="EMBL/GenBank/DDBJ databases">
        <title>Genomic analysis of Xuhuaishuia manganoxidans DY6-4.</title>
        <authorList>
            <person name="Wang X."/>
        </authorList>
    </citation>
    <scope>NUCLEOTIDE SEQUENCE [LARGE SCALE GENOMIC DNA]</scope>
    <source>
        <strain evidence="1 2">DY6-4</strain>
    </source>
</reference>
<dbReference type="Proteomes" id="UP000187266">
    <property type="component" value="Chromosome"/>
</dbReference>
<dbReference type="InterPro" id="IPR032033">
    <property type="entry name" value="Cytochrome_P460"/>
</dbReference>
<dbReference type="Gene3D" id="3.50.70.20">
    <property type="entry name" value="Cytochrome P460"/>
    <property type="match status" value="1"/>
</dbReference>
<dbReference type="Pfam" id="PF16694">
    <property type="entry name" value="Cytochrome_P460"/>
    <property type="match status" value="1"/>
</dbReference>
<evidence type="ECO:0000313" key="2">
    <source>
        <dbReference type="Proteomes" id="UP000187266"/>
    </source>
</evidence>
<dbReference type="OrthoDB" id="5801419at2"/>
<dbReference type="InterPro" id="IPR038142">
    <property type="entry name" value="Cytochrome_P460_sp"/>
</dbReference>
<dbReference type="AlphaFoldDB" id="A0A1U7DEU2"/>
<sequence>MTISTRARAAAAGVLAMGFAAAMTPATAQDAPFGTEADADYAKLIWEVMAAGKLVGDGAIMSVPYEGTDPHGMMLETFYTTATIEGHEGQLVVKRNYGPEGVEAMQVLSEPEKHLGAITVMFRREEGYDPENKDWFWAKYLPDGTLDKNPKGMQLAGRVAKGADQGCIACHVGADGDDMLFTSDRVVMPGK</sequence>
<evidence type="ECO:0000313" key="1">
    <source>
        <dbReference type="EMBL" id="APX88514.1"/>
    </source>
</evidence>
<dbReference type="RefSeq" id="WP_076978539.1">
    <property type="nucleotide sequence ID" value="NZ_CP019124.1"/>
</dbReference>
<proteinExistence type="predicted"/>
<accession>A0A2M9DGV7</accession>
<organism evidence="1 2">
    <name type="scientific">Brevirhabdus pacifica</name>
    <dbReference type="NCBI Taxonomy" id="1267768"/>
    <lineage>
        <taxon>Bacteria</taxon>
        <taxon>Pseudomonadati</taxon>
        <taxon>Pseudomonadota</taxon>
        <taxon>Alphaproteobacteria</taxon>
        <taxon>Rhodobacterales</taxon>
        <taxon>Paracoccaceae</taxon>
        <taxon>Brevirhabdus</taxon>
    </lineage>
</organism>
<keyword evidence="2" id="KW-1185">Reference proteome</keyword>
<dbReference type="CDD" id="cd20716">
    <property type="entry name" value="cyt_P460_fam"/>
    <property type="match status" value="1"/>
</dbReference>
<name>A0A1U7DEU2_9RHOB</name>
<gene>
    <name evidence="1" type="ORF">BV394_01215</name>
</gene>
<dbReference type="EMBL" id="CP019124">
    <property type="protein sequence ID" value="APX88514.1"/>
    <property type="molecule type" value="Genomic_DNA"/>
</dbReference>
<protein>
    <submittedName>
        <fullName evidence="1">Uncharacterized protein</fullName>
    </submittedName>
</protein>
<dbReference type="STRING" id="1267768.BV394_01215"/>
<accession>A0A1U7DEU2</accession>